<accession>A0A392UNF5</accession>
<sequence length="32" mass="3352">MLVDSSGKIHGKQGFLSELEAELPVQGVAVLV</sequence>
<dbReference type="EMBL" id="LXQA010860540">
    <property type="protein sequence ID" value="MCI74418.1"/>
    <property type="molecule type" value="Genomic_DNA"/>
</dbReference>
<evidence type="ECO:0000313" key="1">
    <source>
        <dbReference type="EMBL" id="MCI74418.1"/>
    </source>
</evidence>
<dbReference type="Proteomes" id="UP000265520">
    <property type="component" value="Unassembled WGS sequence"/>
</dbReference>
<organism evidence="1 2">
    <name type="scientific">Trifolium medium</name>
    <dbReference type="NCBI Taxonomy" id="97028"/>
    <lineage>
        <taxon>Eukaryota</taxon>
        <taxon>Viridiplantae</taxon>
        <taxon>Streptophyta</taxon>
        <taxon>Embryophyta</taxon>
        <taxon>Tracheophyta</taxon>
        <taxon>Spermatophyta</taxon>
        <taxon>Magnoliopsida</taxon>
        <taxon>eudicotyledons</taxon>
        <taxon>Gunneridae</taxon>
        <taxon>Pentapetalae</taxon>
        <taxon>rosids</taxon>
        <taxon>fabids</taxon>
        <taxon>Fabales</taxon>
        <taxon>Fabaceae</taxon>
        <taxon>Papilionoideae</taxon>
        <taxon>50 kb inversion clade</taxon>
        <taxon>NPAAA clade</taxon>
        <taxon>Hologalegina</taxon>
        <taxon>IRL clade</taxon>
        <taxon>Trifolieae</taxon>
        <taxon>Trifolium</taxon>
    </lineage>
</organism>
<reference evidence="1 2" key="1">
    <citation type="journal article" date="2018" name="Front. Plant Sci.">
        <title>Red Clover (Trifolium pratense) and Zigzag Clover (T. medium) - A Picture of Genomic Similarities and Differences.</title>
        <authorList>
            <person name="Dluhosova J."/>
            <person name="Istvanek J."/>
            <person name="Nedelnik J."/>
            <person name="Repkova J."/>
        </authorList>
    </citation>
    <scope>NUCLEOTIDE SEQUENCE [LARGE SCALE GENOMIC DNA]</scope>
    <source>
        <strain evidence="2">cv. 10/8</strain>
        <tissue evidence="1">Leaf</tissue>
    </source>
</reference>
<evidence type="ECO:0000313" key="2">
    <source>
        <dbReference type="Proteomes" id="UP000265520"/>
    </source>
</evidence>
<comment type="caution">
    <text evidence="1">The sequence shown here is derived from an EMBL/GenBank/DDBJ whole genome shotgun (WGS) entry which is preliminary data.</text>
</comment>
<feature type="non-terminal residue" evidence="1">
    <location>
        <position position="32"/>
    </location>
</feature>
<protein>
    <submittedName>
        <fullName evidence="1">Uncharacterized protein</fullName>
    </submittedName>
</protein>
<name>A0A392UNF5_9FABA</name>
<proteinExistence type="predicted"/>
<keyword evidence="2" id="KW-1185">Reference proteome</keyword>
<dbReference type="AlphaFoldDB" id="A0A392UNF5"/>